<gene>
    <name evidence="1" type="ORF">LMG29542_06989</name>
</gene>
<dbReference type="AlphaFoldDB" id="A0A6J5F1U1"/>
<dbReference type="Proteomes" id="UP000494363">
    <property type="component" value="Unassembled WGS sequence"/>
</dbReference>
<proteinExistence type="predicted"/>
<dbReference type="RefSeq" id="WP_175232349.1">
    <property type="nucleotide sequence ID" value="NZ_CADIKH010000063.1"/>
</dbReference>
<sequence length="54" mass="6186">MYKRRSGHVLTFRSFSGFTMGFIDVPQFRHERIARTSHRIAGDGELDIHGPSPI</sequence>
<dbReference type="EMBL" id="CADIKH010000063">
    <property type="protein sequence ID" value="CAB3772810.1"/>
    <property type="molecule type" value="Genomic_DNA"/>
</dbReference>
<evidence type="ECO:0000313" key="2">
    <source>
        <dbReference type="Proteomes" id="UP000494363"/>
    </source>
</evidence>
<organism evidence="1 2">
    <name type="scientific">Paraburkholderia humisilvae</name>
    <dbReference type="NCBI Taxonomy" id="627669"/>
    <lineage>
        <taxon>Bacteria</taxon>
        <taxon>Pseudomonadati</taxon>
        <taxon>Pseudomonadota</taxon>
        <taxon>Betaproteobacteria</taxon>
        <taxon>Burkholderiales</taxon>
        <taxon>Burkholderiaceae</taxon>
        <taxon>Paraburkholderia</taxon>
    </lineage>
</organism>
<keyword evidence="2" id="KW-1185">Reference proteome</keyword>
<evidence type="ECO:0000313" key="1">
    <source>
        <dbReference type="EMBL" id="CAB3772810.1"/>
    </source>
</evidence>
<name>A0A6J5F1U1_9BURK</name>
<accession>A0A6J5F1U1</accession>
<protein>
    <submittedName>
        <fullName evidence="1">Uncharacterized protein</fullName>
    </submittedName>
</protein>
<reference evidence="1 2" key="1">
    <citation type="submission" date="2020-04" db="EMBL/GenBank/DDBJ databases">
        <authorList>
            <person name="De Canck E."/>
        </authorList>
    </citation>
    <scope>NUCLEOTIDE SEQUENCE [LARGE SCALE GENOMIC DNA]</scope>
    <source>
        <strain evidence="1 2">LMG 29542</strain>
    </source>
</reference>